<name>A0AAW6U6M8_9BACT</name>
<reference evidence="2" key="1">
    <citation type="submission" date="2023-05" db="EMBL/GenBank/DDBJ databases">
        <title>Anaerotaeda fermentans gen. nov., sp. nov., a novel anaerobic planctomycete of the new family within the order Sedimentisphaerales isolated from Taman Peninsula, Russia.</title>
        <authorList>
            <person name="Khomyakova M.A."/>
            <person name="Merkel A.Y."/>
            <person name="Slobodkin A.I."/>
        </authorList>
    </citation>
    <scope>NUCLEOTIDE SEQUENCE</scope>
    <source>
        <strain evidence="2">M17dextr</strain>
    </source>
</reference>
<evidence type="ECO:0000256" key="1">
    <source>
        <dbReference type="SAM" id="Phobius"/>
    </source>
</evidence>
<accession>A0AAW6U6M8</accession>
<evidence type="ECO:0000313" key="3">
    <source>
        <dbReference type="Proteomes" id="UP001431776"/>
    </source>
</evidence>
<organism evidence="2 3">
    <name type="scientific">Anaerobaca lacustris</name>
    <dbReference type="NCBI Taxonomy" id="3044600"/>
    <lineage>
        <taxon>Bacteria</taxon>
        <taxon>Pseudomonadati</taxon>
        <taxon>Planctomycetota</taxon>
        <taxon>Phycisphaerae</taxon>
        <taxon>Sedimentisphaerales</taxon>
        <taxon>Anaerobacaceae</taxon>
        <taxon>Anaerobaca</taxon>
    </lineage>
</organism>
<keyword evidence="1" id="KW-0472">Membrane</keyword>
<keyword evidence="1" id="KW-0812">Transmembrane</keyword>
<dbReference type="AlphaFoldDB" id="A0AAW6U6M8"/>
<keyword evidence="1" id="KW-1133">Transmembrane helix</keyword>
<dbReference type="EMBL" id="JASCXX010000046">
    <property type="protein sequence ID" value="MDI6451683.1"/>
    <property type="molecule type" value="Genomic_DNA"/>
</dbReference>
<protein>
    <submittedName>
        <fullName evidence="2">Uncharacterized protein</fullName>
    </submittedName>
</protein>
<evidence type="ECO:0000313" key="2">
    <source>
        <dbReference type="EMBL" id="MDI6451683.1"/>
    </source>
</evidence>
<sequence>MESLGVVVGVVALALVIVWNFLQSKRIDGLQKRLEAIEKR</sequence>
<keyword evidence="3" id="KW-1185">Reference proteome</keyword>
<proteinExistence type="predicted"/>
<dbReference type="RefSeq" id="WP_349247090.1">
    <property type="nucleotide sequence ID" value="NZ_JASCXX010000046.1"/>
</dbReference>
<gene>
    <name evidence="2" type="ORF">QJ522_21660</name>
</gene>
<feature type="transmembrane region" description="Helical" evidence="1">
    <location>
        <begin position="6"/>
        <end position="22"/>
    </location>
</feature>
<dbReference type="Proteomes" id="UP001431776">
    <property type="component" value="Unassembled WGS sequence"/>
</dbReference>
<comment type="caution">
    <text evidence="2">The sequence shown here is derived from an EMBL/GenBank/DDBJ whole genome shotgun (WGS) entry which is preliminary data.</text>
</comment>